<dbReference type="AlphaFoldDB" id="A0A3E2HHT1"/>
<keyword evidence="2" id="KW-1185">Reference proteome</keyword>
<gene>
    <name evidence="1" type="ORF">B7463_g3429</name>
</gene>
<name>A0A3E2HHT1_SCYLI</name>
<feature type="non-terminal residue" evidence="1">
    <location>
        <position position="1"/>
    </location>
</feature>
<dbReference type="Proteomes" id="UP000258309">
    <property type="component" value="Unassembled WGS sequence"/>
</dbReference>
<proteinExistence type="predicted"/>
<organism evidence="1 2">
    <name type="scientific">Scytalidium lignicola</name>
    <name type="common">Hyphomycete</name>
    <dbReference type="NCBI Taxonomy" id="5539"/>
    <lineage>
        <taxon>Eukaryota</taxon>
        <taxon>Fungi</taxon>
        <taxon>Dikarya</taxon>
        <taxon>Ascomycota</taxon>
        <taxon>Pezizomycotina</taxon>
        <taxon>Leotiomycetes</taxon>
        <taxon>Leotiomycetes incertae sedis</taxon>
        <taxon>Scytalidium</taxon>
    </lineage>
</organism>
<comment type="caution">
    <text evidence="1">The sequence shown here is derived from an EMBL/GenBank/DDBJ whole genome shotgun (WGS) entry which is preliminary data.</text>
</comment>
<dbReference type="EMBL" id="NCSJ02000045">
    <property type="protein sequence ID" value="RFU32927.1"/>
    <property type="molecule type" value="Genomic_DNA"/>
</dbReference>
<accession>A0A3E2HHT1</accession>
<feature type="non-terminal residue" evidence="1">
    <location>
        <position position="96"/>
    </location>
</feature>
<evidence type="ECO:0000313" key="1">
    <source>
        <dbReference type="EMBL" id="RFU32927.1"/>
    </source>
</evidence>
<reference evidence="1 2" key="1">
    <citation type="submission" date="2018-05" db="EMBL/GenBank/DDBJ databases">
        <title>Draft genome sequence of Scytalidium lignicola DSM 105466, a ubiquitous saprotrophic fungus.</title>
        <authorList>
            <person name="Buettner E."/>
            <person name="Gebauer A.M."/>
            <person name="Hofrichter M."/>
            <person name="Liers C."/>
            <person name="Kellner H."/>
        </authorList>
    </citation>
    <scope>NUCLEOTIDE SEQUENCE [LARGE SCALE GENOMIC DNA]</scope>
    <source>
        <strain evidence="1 2">DSM 105466</strain>
    </source>
</reference>
<sequence>MLLSSFLSLAVSQIYKAKMGVTDNNVKNDHAQNKPQEDPVINNKVQPLYNDNKAPEVKTVTLLKSNEDDEVKLDDIIENDAKEGNRNDYTANRKTT</sequence>
<evidence type="ECO:0000313" key="2">
    <source>
        <dbReference type="Proteomes" id="UP000258309"/>
    </source>
</evidence>
<protein>
    <submittedName>
        <fullName evidence="1">Uncharacterized protein</fullName>
    </submittedName>
</protein>